<dbReference type="CDD" id="cd22165">
    <property type="entry name" value="F-box_AtSKIP22-like"/>
    <property type="match status" value="1"/>
</dbReference>
<proteinExistence type="predicted"/>
<dbReference type="InterPro" id="IPR001810">
    <property type="entry name" value="F-box_dom"/>
</dbReference>
<dbReference type="SMART" id="SM00256">
    <property type="entry name" value="FBOX"/>
    <property type="match status" value="1"/>
</dbReference>
<comment type="caution">
    <text evidence="2">The sequence shown here is derived from an EMBL/GenBank/DDBJ whole genome shotgun (WGS) entry which is preliminary data.</text>
</comment>
<dbReference type="AlphaFoldDB" id="A0AAN9S8G0"/>
<protein>
    <recommendedName>
        <fullName evidence="1">F-box domain-containing protein</fullName>
    </recommendedName>
</protein>
<dbReference type="EMBL" id="JAYMYS010000005">
    <property type="protein sequence ID" value="KAK7390990.1"/>
    <property type="molecule type" value="Genomic_DNA"/>
</dbReference>
<gene>
    <name evidence="2" type="ORF">VNO78_19256</name>
</gene>
<accession>A0AAN9S8G0</accession>
<reference evidence="2 3" key="1">
    <citation type="submission" date="2024-01" db="EMBL/GenBank/DDBJ databases">
        <title>The genomes of 5 underutilized Papilionoideae crops provide insights into root nodulation and disease resistanc.</title>
        <authorList>
            <person name="Jiang F."/>
        </authorList>
    </citation>
    <scope>NUCLEOTIDE SEQUENCE [LARGE SCALE GENOMIC DNA]</scope>
    <source>
        <strain evidence="2">DUOXIRENSHENG_FW03</strain>
        <tissue evidence="2">Leaves</tissue>
    </source>
</reference>
<organism evidence="2 3">
    <name type="scientific">Psophocarpus tetragonolobus</name>
    <name type="common">Winged bean</name>
    <name type="synonym">Dolichos tetragonolobus</name>
    <dbReference type="NCBI Taxonomy" id="3891"/>
    <lineage>
        <taxon>Eukaryota</taxon>
        <taxon>Viridiplantae</taxon>
        <taxon>Streptophyta</taxon>
        <taxon>Embryophyta</taxon>
        <taxon>Tracheophyta</taxon>
        <taxon>Spermatophyta</taxon>
        <taxon>Magnoliopsida</taxon>
        <taxon>eudicotyledons</taxon>
        <taxon>Gunneridae</taxon>
        <taxon>Pentapetalae</taxon>
        <taxon>rosids</taxon>
        <taxon>fabids</taxon>
        <taxon>Fabales</taxon>
        <taxon>Fabaceae</taxon>
        <taxon>Papilionoideae</taxon>
        <taxon>50 kb inversion clade</taxon>
        <taxon>NPAAA clade</taxon>
        <taxon>indigoferoid/millettioid clade</taxon>
        <taxon>Phaseoleae</taxon>
        <taxon>Psophocarpus</taxon>
    </lineage>
</organism>
<dbReference type="PROSITE" id="PS50181">
    <property type="entry name" value="FBOX"/>
    <property type="match status" value="1"/>
</dbReference>
<dbReference type="Gene3D" id="3.10.20.90">
    <property type="entry name" value="Phosphatidylinositol 3-kinase Catalytic Subunit, Chain A, domain 1"/>
    <property type="match status" value="1"/>
</dbReference>
<dbReference type="Gene3D" id="3.40.1000.30">
    <property type="match status" value="1"/>
</dbReference>
<dbReference type="PANTHER" id="PTHR47602:SF2">
    <property type="entry name" value="F-BOX PROTEIN SKIP22"/>
    <property type="match status" value="1"/>
</dbReference>
<feature type="domain" description="F-box" evidence="1">
    <location>
        <begin position="389"/>
        <end position="435"/>
    </location>
</feature>
<dbReference type="Proteomes" id="UP001386955">
    <property type="component" value="Unassembled WGS sequence"/>
</dbReference>
<dbReference type="PANTHER" id="PTHR47602">
    <property type="entry name" value="F-BOX PROTEIN SKIP22"/>
    <property type="match status" value="1"/>
</dbReference>
<keyword evidence="3" id="KW-1185">Reference proteome</keyword>
<evidence type="ECO:0000259" key="1">
    <source>
        <dbReference type="PROSITE" id="PS50181"/>
    </source>
</evidence>
<name>A0AAN9S8G0_PSOTE</name>
<sequence>MIIPSRGLREGDPLWMETFMITPSSLLHQSSHYPAPAHSFDIKQFKDPSTNRSLDLWQKEQQRIKTMKLRLRSLESKETLKIEVPDSCSLQELKNTVSHTLPSSSSSSSLHLSLNRKDEIHASSPHVSLHSLGIATGDLIFYSLNPAAFSLQTLPHKPETASRHEPTIQDSPETLIGHAPAIPIAEKSPSLDPAEAETVAMIDGSHEAVVVSTNSEPFFVRRVLKEALGNNINDFMLLVFTVHGVVLESGFVRIDKDSGMAVSCSHLLDDSPSAFSSVISLKYSLPEILANGASHSVSLKFQTLGHFVNVCGSLTEDVGSRLHCVCLDKRKYVRPLEFMLANSEYNGSVSDGVDNLFGNEVFEMWKMVKDRLALPLLIDLCEKAGLDLPPCFMRLPTELKLLILERLPGVDLAKVACTCSELRYLSSSNELWKKKYEEEFGQGESKGKLFKDLFAVSWKANKKLQRFPYLRHGVSRIVQPNPFGMPPIWGGDYGVQPAFGVAFPRYQPRRVIIPPCVLRDFNL</sequence>
<evidence type="ECO:0000313" key="2">
    <source>
        <dbReference type="EMBL" id="KAK7390990.1"/>
    </source>
</evidence>
<dbReference type="SUPFAM" id="SSF81383">
    <property type="entry name" value="F-box domain"/>
    <property type="match status" value="1"/>
</dbReference>
<dbReference type="InterPro" id="IPR036047">
    <property type="entry name" value="F-box-like_dom_sf"/>
</dbReference>
<dbReference type="Gene3D" id="1.20.1280.50">
    <property type="match status" value="1"/>
</dbReference>
<dbReference type="Pfam" id="PF12937">
    <property type="entry name" value="F-box-like"/>
    <property type="match status" value="1"/>
</dbReference>
<evidence type="ECO:0000313" key="3">
    <source>
        <dbReference type="Proteomes" id="UP001386955"/>
    </source>
</evidence>